<feature type="domain" description="DUF2963" evidence="1">
    <location>
        <begin position="3"/>
        <end position="44"/>
    </location>
</feature>
<accession>A0ABS5K3V3</accession>
<reference evidence="2" key="1">
    <citation type="submission" date="2021-04" db="EMBL/GenBank/DDBJ databases">
        <title>Draft genome sequence of StrPh-CL8, a phytoplasma strain causing strawberry phyllody in Chile.</title>
        <authorList>
            <person name="Cui W."/>
            <person name="Zamorano A."/>
            <person name="Fiore N."/>
        </authorList>
    </citation>
    <scope>NUCLEOTIDE SEQUENCE [LARGE SCALE GENOMIC DNA]</scope>
    <source>
        <strain evidence="2">StrPh-Cl</strain>
    </source>
</reference>
<dbReference type="Proteomes" id="UP000811481">
    <property type="component" value="Unassembled WGS sequence"/>
</dbReference>
<dbReference type="EMBL" id="JAGVRH010000006">
    <property type="protein sequence ID" value="MBS2126464.1"/>
    <property type="molecule type" value="Genomic_DNA"/>
</dbReference>
<gene>
    <name evidence="2" type="ORF">J8J04_02040</name>
</gene>
<proteinExistence type="predicted"/>
<comment type="caution">
    <text evidence="2">The sequence shown here is derived from an EMBL/GenBank/DDBJ whole genome shotgun (WGS) entry which is preliminary data.</text>
</comment>
<organism evidence="2 3">
    <name type="scientific">'Fragaria x ananassa' phyllody phytoplasma</name>
    <dbReference type="NCBI Taxonomy" id="2358428"/>
    <lineage>
        <taxon>Bacteria</taxon>
        <taxon>Bacillati</taxon>
        <taxon>Mycoplasmatota</taxon>
        <taxon>Mollicutes</taxon>
        <taxon>Acholeplasmatales</taxon>
        <taxon>Acholeplasmataceae</taxon>
        <taxon>Candidatus Phytoplasma</taxon>
        <taxon>16SrXIII (Mexican periwinkle virescence group)</taxon>
    </lineage>
</organism>
<dbReference type="RefSeq" id="WP_212331745.1">
    <property type="nucleotide sequence ID" value="NZ_JAGVRH010000006.1"/>
</dbReference>
<evidence type="ECO:0000313" key="2">
    <source>
        <dbReference type="EMBL" id="MBS2126464.1"/>
    </source>
</evidence>
<evidence type="ECO:0000313" key="3">
    <source>
        <dbReference type="Proteomes" id="UP000811481"/>
    </source>
</evidence>
<dbReference type="InterPro" id="IPR021348">
    <property type="entry name" value="DUF2963"/>
</dbReference>
<dbReference type="Pfam" id="PF11178">
    <property type="entry name" value="DUF2963"/>
    <property type="match status" value="1"/>
</dbReference>
<name>A0ABS5K3V3_9MOLU</name>
<sequence length="65" mass="7963">MKNNKEYNKQNKLIKETSYKRDGKTIYYIDEFNSNNGNPTKTTNYYNNGTIDYIKEIRSQHWRYN</sequence>
<evidence type="ECO:0000259" key="1">
    <source>
        <dbReference type="Pfam" id="PF11178"/>
    </source>
</evidence>
<protein>
    <submittedName>
        <fullName evidence="2">DUF2963 domain-containing protein</fullName>
    </submittedName>
</protein>
<keyword evidence="3" id="KW-1185">Reference proteome</keyword>